<sequence length="327" mass="35403">MADLTDTLVSRGHHVTVFASGDSKVVGELHSCHPVSLNADPELAEPEVARMLQLAEVRDRADEFDVIHNHIHSNSGCSGLPGLAGLPTPVLHTVHCFFNRDNTALFQRYREERFVAVSHHQRSTLPELNYQGVVHHGLELQRFPHRADADSDGRPFLVFLGRIRPEKGVHKAIEIAYRSGLPLKIAGRVKARDAAYFAQAVEPHLDGDHVEYLGELGFGDKTRLLAQAQATLVTSQIPEPFGLVTLESLACGTPVVALPTGATPELVQDGVTGFLRPTTPELALGAVQAAALDPAACRAAVADRFSTARMTEQYLHVYAQAAGTSAR</sequence>
<dbReference type="Pfam" id="PF00534">
    <property type="entry name" value="Glycos_transf_1"/>
    <property type="match status" value="1"/>
</dbReference>
<evidence type="ECO:0000313" key="5">
    <source>
        <dbReference type="EMBL" id="MFC1417803.1"/>
    </source>
</evidence>
<gene>
    <name evidence="5" type="ORF">ACEZDE_14275</name>
</gene>
<dbReference type="Proteomes" id="UP001592531">
    <property type="component" value="Unassembled WGS sequence"/>
</dbReference>
<dbReference type="PANTHER" id="PTHR45947">
    <property type="entry name" value="SULFOQUINOVOSYL TRANSFERASE SQD2"/>
    <property type="match status" value="1"/>
</dbReference>
<reference evidence="5 6" key="1">
    <citation type="submission" date="2024-09" db="EMBL/GenBank/DDBJ databases">
        <authorList>
            <person name="Lee S.D."/>
        </authorList>
    </citation>
    <scope>NUCLEOTIDE SEQUENCE [LARGE SCALE GENOMIC DNA]</scope>
    <source>
        <strain evidence="5 6">N8-3</strain>
    </source>
</reference>
<evidence type="ECO:0000313" key="6">
    <source>
        <dbReference type="Proteomes" id="UP001592531"/>
    </source>
</evidence>
<dbReference type="SUPFAM" id="SSF53756">
    <property type="entry name" value="UDP-Glycosyltransferase/glycogen phosphorylase"/>
    <property type="match status" value="1"/>
</dbReference>
<dbReference type="RefSeq" id="WP_380536238.1">
    <property type="nucleotide sequence ID" value="NZ_JBHFAB010000009.1"/>
</dbReference>
<keyword evidence="2" id="KW-0808">Transferase</keyword>
<evidence type="ECO:0000256" key="2">
    <source>
        <dbReference type="ARBA" id="ARBA00022679"/>
    </source>
</evidence>
<feature type="domain" description="Glycosyl transferase family 1" evidence="3">
    <location>
        <begin position="151"/>
        <end position="284"/>
    </location>
</feature>
<dbReference type="InterPro" id="IPR028098">
    <property type="entry name" value="Glyco_trans_4-like_N"/>
</dbReference>
<organism evidence="5 6">
    <name type="scientific">Streptacidiphilus cavernicola</name>
    <dbReference type="NCBI Taxonomy" id="3342716"/>
    <lineage>
        <taxon>Bacteria</taxon>
        <taxon>Bacillati</taxon>
        <taxon>Actinomycetota</taxon>
        <taxon>Actinomycetes</taxon>
        <taxon>Kitasatosporales</taxon>
        <taxon>Streptomycetaceae</taxon>
        <taxon>Streptacidiphilus</taxon>
    </lineage>
</organism>
<dbReference type="EMBL" id="JBHFAB010000009">
    <property type="protein sequence ID" value="MFC1417803.1"/>
    <property type="molecule type" value="Genomic_DNA"/>
</dbReference>
<dbReference type="InterPro" id="IPR050194">
    <property type="entry name" value="Glycosyltransferase_grp1"/>
</dbReference>
<dbReference type="InterPro" id="IPR001296">
    <property type="entry name" value="Glyco_trans_1"/>
</dbReference>
<keyword evidence="6" id="KW-1185">Reference proteome</keyword>
<evidence type="ECO:0000256" key="1">
    <source>
        <dbReference type="ARBA" id="ARBA00022676"/>
    </source>
</evidence>
<feature type="domain" description="Glycosyltransferase subfamily 4-like N-terminal" evidence="4">
    <location>
        <begin position="2"/>
        <end position="142"/>
    </location>
</feature>
<keyword evidence="1" id="KW-0328">Glycosyltransferase</keyword>
<evidence type="ECO:0000259" key="4">
    <source>
        <dbReference type="Pfam" id="PF13439"/>
    </source>
</evidence>
<dbReference type="PANTHER" id="PTHR45947:SF3">
    <property type="entry name" value="SULFOQUINOVOSYL TRANSFERASE SQD2"/>
    <property type="match status" value="1"/>
</dbReference>
<proteinExistence type="predicted"/>
<dbReference type="Gene3D" id="3.40.50.2000">
    <property type="entry name" value="Glycogen Phosphorylase B"/>
    <property type="match status" value="2"/>
</dbReference>
<evidence type="ECO:0000259" key="3">
    <source>
        <dbReference type="Pfam" id="PF00534"/>
    </source>
</evidence>
<accession>A0ABV6VVY0</accession>
<dbReference type="CDD" id="cd03802">
    <property type="entry name" value="GT4_AviGT4-like"/>
    <property type="match status" value="1"/>
</dbReference>
<name>A0ABV6VVY0_9ACTN</name>
<dbReference type="Pfam" id="PF13439">
    <property type="entry name" value="Glyco_transf_4"/>
    <property type="match status" value="1"/>
</dbReference>
<comment type="caution">
    <text evidence="5">The sequence shown here is derived from an EMBL/GenBank/DDBJ whole genome shotgun (WGS) entry which is preliminary data.</text>
</comment>
<protein>
    <submittedName>
        <fullName evidence="5">Glycosyltransferase family 4 protein</fullName>
    </submittedName>
</protein>